<organism evidence="1">
    <name type="scientific">Amphimedon queenslandica</name>
    <name type="common">Sponge</name>
    <dbReference type="NCBI Taxonomy" id="400682"/>
    <lineage>
        <taxon>Eukaryota</taxon>
        <taxon>Metazoa</taxon>
        <taxon>Porifera</taxon>
        <taxon>Demospongiae</taxon>
        <taxon>Heteroscleromorpha</taxon>
        <taxon>Haplosclerida</taxon>
        <taxon>Niphatidae</taxon>
        <taxon>Amphimedon</taxon>
    </lineage>
</organism>
<dbReference type="InParanoid" id="A0A1X7U9S9"/>
<dbReference type="EnsemblMetazoa" id="Aqu2.1.24712_001">
    <property type="protein sequence ID" value="Aqu2.1.24712_001"/>
    <property type="gene ID" value="Aqu2.1.24712"/>
</dbReference>
<evidence type="ECO:0000313" key="1">
    <source>
        <dbReference type="EnsemblMetazoa" id="Aqu2.1.24712_001"/>
    </source>
</evidence>
<name>A0A1X7U9S9_AMPQE</name>
<dbReference type="AlphaFoldDB" id="A0A1X7U9S9"/>
<accession>A0A1X7U9S9</accession>
<reference evidence="1" key="1">
    <citation type="submission" date="2017-05" db="UniProtKB">
        <authorList>
            <consortium name="EnsemblMetazoa"/>
        </authorList>
    </citation>
    <scope>IDENTIFICATION</scope>
</reference>
<protein>
    <submittedName>
        <fullName evidence="1">Uncharacterized protein</fullName>
    </submittedName>
</protein>
<sequence>LCVFVYTHDVNMCIIMYIHVYKYNPLVILGVTGRVNWDSDSVTLDSPSPVQCNEVI</sequence>
<proteinExistence type="predicted"/>